<sequence>MPGRNEPERSRIEKGIVSLLDNASRLQAPAVIKYVDKVRADNPDDSPAELIERLEDHFLLAVTGSGGAVGAAAAVPGIGTVTAIGAAAAEGIFFLEASALLTLAVAHVHGIDPADNERRRALVLAVALGDTGMQIVQRTVGRSSKNWASTMLAGNIPGLSGMNDSLLKRFVIRYITRRSLLMFGKIIPAGIGAVIGGIGNRAIGKQVVNNARKAFGPAPATWSAPVVIDAEPQGQLDPARKV</sequence>
<dbReference type="Proteomes" id="UP000887023">
    <property type="component" value="Chromosome"/>
</dbReference>
<accession>A0ABX8SET9</accession>
<evidence type="ECO:0008006" key="3">
    <source>
        <dbReference type="Google" id="ProtNLM"/>
    </source>
</evidence>
<proteinExistence type="predicted"/>
<dbReference type="RefSeq" id="WP_066468784.1">
    <property type="nucleotide sequence ID" value="NZ_CBCRUZ010000004.1"/>
</dbReference>
<protein>
    <recommendedName>
        <fullName evidence="3">Di-and tripeptidase</fullName>
    </recommendedName>
</protein>
<keyword evidence="2" id="KW-1185">Reference proteome</keyword>
<name>A0ABX8SET9_9ACTN</name>
<dbReference type="EMBL" id="CP079105">
    <property type="protein sequence ID" value="QXQ15672.1"/>
    <property type="molecule type" value="Genomic_DNA"/>
</dbReference>
<reference evidence="1" key="1">
    <citation type="submission" date="2021-07" db="EMBL/GenBank/DDBJ databases">
        <title>Candidatus Kaistella beijingensis sp. nov. isolated from a municipal wastewater treatment plant is involved in sludge foaming.</title>
        <authorList>
            <person name="Song Y."/>
            <person name="Liu S.-J."/>
        </authorList>
    </citation>
    <scope>NUCLEOTIDE SEQUENCE</scope>
    <source>
        <strain evidence="1">DSM 43998</strain>
    </source>
</reference>
<gene>
    <name evidence="1" type="ORF">KV203_04500</name>
</gene>
<evidence type="ECO:0000313" key="2">
    <source>
        <dbReference type="Proteomes" id="UP000887023"/>
    </source>
</evidence>
<evidence type="ECO:0000313" key="1">
    <source>
        <dbReference type="EMBL" id="QXQ15672.1"/>
    </source>
</evidence>
<organism evidence="1 2">
    <name type="scientific">Skermania pinensis</name>
    <dbReference type="NCBI Taxonomy" id="39122"/>
    <lineage>
        <taxon>Bacteria</taxon>
        <taxon>Bacillati</taxon>
        <taxon>Actinomycetota</taxon>
        <taxon>Actinomycetes</taxon>
        <taxon>Mycobacteriales</taxon>
        <taxon>Gordoniaceae</taxon>
        <taxon>Skermania</taxon>
    </lineage>
</organism>